<protein>
    <recommendedName>
        <fullName evidence="8">Rhodopsin domain-containing protein</fullName>
    </recommendedName>
</protein>
<dbReference type="Pfam" id="PF20684">
    <property type="entry name" value="Fung_rhodopsin"/>
    <property type="match status" value="1"/>
</dbReference>
<proteinExistence type="inferred from homology"/>
<feature type="transmembrane region" description="Helical" evidence="7">
    <location>
        <begin position="495"/>
        <end position="513"/>
    </location>
</feature>
<keyword evidence="10" id="KW-1185">Reference proteome</keyword>
<dbReference type="AlphaFoldDB" id="A0A9Q8SE87"/>
<evidence type="ECO:0000256" key="3">
    <source>
        <dbReference type="ARBA" id="ARBA00022989"/>
    </source>
</evidence>
<keyword evidence="2 7" id="KW-0812">Transmembrane</keyword>
<dbReference type="PANTHER" id="PTHR33048">
    <property type="entry name" value="PTH11-LIKE INTEGRAL MEMBRANE PROTEIN (AFU_ORTHOLOGUE AFUA_5G11245)"/>
    <property type="match status" value="1"/>
</dbReference>
<name>A0A9Q8SE87_9PEZI</name>
<dbReference type="PANTHER" id="PTHR33048:SF162">
    <property type="entry name" value="SATRATOXIN BIOSYNTHESIS SC1 CLUSTER PROTEIN 4"/>
    <property type="match status" value="1"/>
</dbReference>
<organism evidence="9 10">
    <name type="scientific">Colletotrichum lupini</name>
    <dbReference type="NCBI Taxonomy" id="145971"/>
    <lineage>
        <taxon>Eukaryota</taxon>
        <taxon>Fungi</taxon>
        <taxon>Dikarya</taxon>
        <taxon>Ascomycota</taxon>
        <taxon>Pezizomycotina</taxon>
        <taxon>Sordariomycetes</taxon>
        <taxon>Hypocreomycetidae</taxon>
        <taxon>Glomerellales</taxon>
        <taxon>Glomerellaceae</taxon>
        <taxon>Colletotrichum</taxon>
        <taxon>Colletotrichum acutatum species complex</taxon>
    </lineage>
</organism>
<evidence type="ECO:0000256" key="5">
    <source>
        <dbReference type="ARBA" id="ARBA00038359"/>
    </source>
</evidence>
<dbReference type="Proteomes" id="UP000830671">
    <property type="component" value="Chromosome 10"/>
</dbReference>
<feature type="transmembrane region" description="Helical" evidence="7">
    <location>
        <begin position="606"/>
        <end position="626"/>
    </location>
</feature>
<comment type="similarity">
    <text evidence="5">Belongs to the SAT4 family.</text>
</comment>
<evidence type="ECO:0000259" key="8">
    <source>
        <dbReference type="Pfam" id="PF20684"/>
    </source>
</evidence>
<dbReference type="GeneID" id="73351200"/>
<keyword evidence="4 7" id="KW-0472">Membrane</keyword>
<reference evidence="9" key="1">
    <citation type="journal article" date="2021" name="Mol. Plant Microbe Interact.">
        <title>Complete Genome Sequence of the Plant-Pathogenic Fungus Colletotrichum lupini.</title>
        <authorList>
            <person name="Baroncelli R."/>
            <person name="Pensec F."/>
            <person name="Da Lio D."/>
            <person name="Boufleur T."/>
            <person name="Vicente I."/>
            <person name="Sarrocco S."/>
            <person name="Picot A."/>
            <person name="Baraldi E."/>
            <person name="Sukno S."/>
            <person name="Thon M."/>
            <person name="Le Floch G."/>
        </authorList>
    </citation>
    <scope>NUCLEOTIDE SEQUENCE</scope>
    <source>
        <strain evidence="9">IMI 504893</strain>
    </source>
</reference>
<gene>
    <name evidence="9" type="ORF">CLUP02_17277</name>
</gene>
<feature type="domain" description="Rhodopsin" evidence="8">
    <location>
        <begin position="420"/>
        <end position="665"/>
    </location>
</feature>
<evidence type="ECO:0000256" key="6">
    <source>
        <dbReference type="SAM" id="MobiDB-lite"/>
    </source>
</evidence>
<dbReference type="GO" id="GO:0016020">
    <property type="term" value="C:membrane"/>
    <property type="evidence" value="ECO:0007669"/>
    <property type="project" value="UniProtKB-SubCell"/>
</dbReference>
<comment type="subcellular location">
    <subcellularLocation>
        <location evidence="1">Membrane</location>
        <topology evidence="1">Multi-pass membrane protein</topology>
    </subcellularLocation>
</comment>
<dbReference type="EMBL" id="CP019472">
    <property type="protein sequence ID" value="UQC75769.1"/>
    <property type="molecule type" value="Genomic_DNA"/>
</dbReference>
<feature type="transmembrane region" description="Helical" evidence="7">
    <location>
        <begin position="525"/>
        <end position="547"/>
    </location>
</feature>
<dbReference type="RefSeq" id="XP_049137414.1">
    <property type="nucleotide sequence ID" value="XM_049296190.1"/>
</dbReference>
<evidence type="ECO:0000256" key="4">
    <source>
        <dbReference type="ARBA" id="ARBA00023136"/>
    </source>
</evidence>
<evidence type="ECO:0000313" key="10">
    <source>
        <dbReference type="Proteomes" id="UP000830671"/>
    </source>
</evidence>
<feature type="transmembrane region" description="Helical" evidence="7">
    <location>
        <begin position="436"/>
        <end position="454"/>
    </location>
</feature>
<evidence type="ECO:0000256" key="7">
    <source>
        <dbReference type="SAM" id="Phobius"/>
    </source>
</evidence>
<feature type="region of interest" description="Disordered" evidence="6">
    <location>
        <begin position="679"/>
        <end position="698"/>
    </location>
</feature>
<evidence type="ECO:0000313" key="9">
    <source>
        <dbReference type="EMBL" id="UQC75769.1"/>
    </source>
</evidence>
<dbReference type="InterPro" id="IPR052337">
    <property type="entry name" value="SAT4-like"/>
</dbReference>
<keyword evidence="3 7" id="KW-1133">Transmembrane helix</keyword>
<accession>A0A9Q8SE87</accession>
<evidence type="ECO:0000256" key="1">
    <source>
        <dbReference type="ARBA" id="ARBA00004141"/>
    </source>
</evidence>
<dbReference type="KEGG" id="clup:CLUP02_17277"/>
<sequence>MAKLLTESASLCATLDADFPFSVTRNWRHLRDIRLRLRSINAVENRPSFLDLLALKSMAQLMRAWDDLWCMRRSMESTSYINQNSGCLLEKPGVLRVSEKFHKNMTQMSAVYGDWRLKSSAVCASRVDKESVFCINAAQYPESPVCCVDIIAKFASHRYQLLQKPNTVSSKCPLDAPNKSRTINPCRCRLLLTWAAIPVARANVDAGGANRDRKSPMYPCPRSCLLFWDGQTARVPGVDMLDPTGLQFQRQAANRRAVCKKSALLRHHRLPNSPLASRSLELGMALVPKQKTCLATTNRYVHHMRLFARATHTIVLLLRASYFPRFWHNSQGEGRTPNVPSSNTIPGMAAFSDTASSLSSGCTIVGNLVVSACIPSTMFSQPQTADPNAPLFGVAHNVSRPALTAYTWANVATSYIFLSLRLFVRWRRNRHLLRDDVWMVFAWLCLLTMAILQMQQMDSLWYVVELEAGRFVPASKREAELQLEQWLRWSYALTYLFWTGLFAVKASFLNVFFRLVSPIPWLRKVWYGIAMFCLLSYIGGWLSGSLICDTPSDYFRAGKCLSPKEVYYYRFAIFFATAADVFTDLLIMSLPIAVLPSLQLDIRKKFGLAVAFCLALITILTAIVRMTQVLKGETVDMVGLAVWSLTELGTAIIVGSLPPLKALLTRGMRKYNGSRTNRNKSYINCRGEPGNGYGPNNTSRSVMVAESIPLDDRHRSEQFDGGIYVQKTCEVRVEDLHRLQEFPTETMNDYQDTTAHDRTPSRPSVCPTFDMLPGLCNKRNELKKANADAA</sequence>
<dbReference type="InterPro" id="IPR049326">
    <property type="entry name" value="Rhodopsin_dom_fungi"/>
</dbReference>
<feature type="transmembrane region" description="Helical" evidence="7">
    <location>
        <begin position="567"/>
        <end position="594"/>
    </location>
</feature>
<feature type="transmembrane region" description="Helical" evidence="7">
    <location>
        <begin position="638"/>
        <end position="660"/>
    </location>
</feature>
<feature type="transmembrane region" description="Helical" evidence="7">
    <location>
        <begin position="405"/>
        <end position="424"/>
    </location>
</feature>
<evidence type="ECO:0000256" key="2">
    <source>
        <dbReference type="ARBA" id="ARBA00022692"/>
    </source>
</evidence>